<evidence type="ECO:0000256" key="1">
    <source>
        <dbReference type="SAM" id="MobiDB-lite"/>
    </source>
</evidence>
<dbReference type="AlphaFoldDB" id="A0A9X9LEH7"/>
<comment type="caution">
    <text evidence="2">The sequence shown here is derived from an EMBL/GenBank/DDBJ whole genome shotgun (WGS) entry which is preliminary data.</text>
</comment>
<feature type="compositionally biased region" description="Gly residues" evidence="1">
    <location>
        <begin position="36"/>
        <end position="46"/>
    </location>
</feature>
<reference evidence="2 3" key="1">
    <citation type="submission" date="2018-10" db="EMBL/GenBank/DDBJ databases">
        <authorList>
            <person name="Ekblom R."/>
            <person name="Jareborg N."/>
        </authorList>
    </citation>
    <scope>NUCLEOTIDE SEQUENCE [LARGE SCALE GENOMIC DNA]</scope>
    <source>
        <tissue evidence="2">Muscle</tissue>
    </source>
</reference>
<feature type="non-terminal residue" evidence="2">
    <location>
        <position position="108"/>
    </location>
</feature>
<evidence type="ECO:0000313" key="2">
    <source>
        <dbReference type="EMBL" id="VCW66145.1"/>
    </source>
</evidence>
<name>A0A9X9LEH7_GULGU</name>
<organism evidence="2 3">
    <name type="scientific">Gulo gulo</name>
    <name type="common">Wolverine</name>
    <name type="synonym">Gluton</name>
    <dbReference type="NCBI Taxonomy" id="48420"/>
    <lineage>
        <taxon>Eukaryota</taxon>
        <taxon>Metazoa</taxon>
        <taxon>Chordata</taxon>
        <taxon>Craniata</taxon>
        <taxon>Vertebrata</taxon>
        <taxon>Euteleostomi</taxon>
        <taxon>Mammalia</taxon>
        <taxon>Eutheria</taxon>
        <taxon>Laurasiatheria</taxon>
        <taxon>Carnivora</taxon>
        <taxon>Caniformia</taxon>
        <taxon>Musteloidea</taxon>
        <taxon>Mustelidae</taxon>
        <taxon>Guloninae</taxon>
        <taxon>Gulo</taxon>
    </lineage>
</organism>
<dbReference type="EMBL" id="CYRY02001500">
    <property type="protein sequence ID" value="VCW66145.1"/>
    <property type="molecule type" value="Genomic_DNA"/>
</dbReference>
<proteinExistence type="predicted"/>
<evidence type="ECO:0000313" key="3">
    <source>
        <dbReference type="Proteomes" id="UP000269945"/>
    </source>
</evidence>
<feature type="region of interest" description="Disordered" evidence="1">
    <location>
        <begin position="81"/>
        <end position="108"/>
    </location>
</feature>
<protein>
    <submittedName>
        <fullName evidence="2">Uncharacterized protein</fullName>
    </submittedName>
</protein>
<sequence length="108" mass="11490">MCPGKKVLLGLPLSRHRAGWSTRPPHPREGALRTGPGTGGLKGRGSSGCQSPCVEAGLGEARKESTRLLYKARALHVPGVDPQSIPGLPCKRAPCGGFTGERRRRRTK</sequence>
<gene>
    <name evidence="2" type="ORF">BN2614_LOCUS2</name>
</gene>
<feature type="region of interest" description="Disordered" evidence="1">
    <location>
        <begin position="15"/>
        <end position="49"/>
    </location>
</feature>
<dbReference type="Proteomes" id="UP000269945">
    <property type="component" value="Unassembled WGS sequence"/>
</dbReference>
<keyword evidence="3" id="KW-1185">Reference proteome</keyword>
<accession>A0A9X9LEH7</accession>